<reference evidence="2" key="2">
    <citation type="submission" date="2021-12" db="EMBL/GenBank/DDBJ databases">
        <title>Resequencing data analysis of finger millet.</title>
        <authorList>
            <person name="Hatakeyama M."/>
            <person name="Aluri S."/>
            <person name="Balachadran M.T."/>
            <person name="Sivarajan S.R."/>
            <person name="Poveda L."/>
            <person name="Shimizu-Inatsugi R."/>
            <person name="Schlapbach R."/>
            <person name="Sreeman S.M."/>
            <person name="Shimizu K.K."/>
        </authorList>
    </citation>
    <scope>NUCLEOTIDE SEQUENCE</scope>
</reference>
<evidence type="ECO:0000256" key="1">
    <source>
        <dbReference type="SAM" id="MobiDB-lite"/>
    </source>
</evidence>
<evidence type="ECO:0000313" key="3">
    <source>
        <dbReference type="Proteomes" id="UP001054889"/>
    </source>
</evidence>
<proteinExistence type="predicted"/>
<feature type="region of interest" description="Disordered" evidence="1">
    <location>
        <begin position="20"/>
        <end position="51"/>
    </location>
</feature>
<dbReference type="EMBL" id="BQKI01000093">
    <property type="protein sequence ID" value="GJN37086.1"/>
    <property type="molecule type" value="Genomic_DNA"/>
</dbReference>
<dbReference type="Proteomes" id="UP001054889">
    <property type="component" value="Unassembled WGS sequence"/>
</dbReference>
<sequence length="100" mass="10779">MRTKPSVVKNGTAMRWLGLRRHERRGEGEDDEAESCNGTRGRANGRSDRGKARATLGEAKLLRRRDGGGAVNPNHGGGTAKLMVFACSILTCLSVPSRKC</sequence>
<evidence type="ECO:0000313" key="2">
    <source>
        <dbReference type="EMBL" id="GJN37086.1"/>
    </source>
</evidence>
<accession>A0AAV5FQR6</accession>
<organism evidence="2 3">
    <name type="scientific">Eleusine coracana subsp. coracana</name>
    <dbReference type="NCBI Taxonomy" id="191504"/>
    <lineage>
        <taxon>Eukaryota</taxon>
        <taxon>Viridiplantae</taxon>
        <taxon>Streptophyta</taxon>
        <taxon>Embryophyta</taxon>
        <taxon>Tracheophyta</taxon>
        <taxon>Spermatophyta</taxon>
        <taxon>Magnoliopsida</taxon>
        <taxon>Liliopsida</taxon>
        <taxon>Poales</taxon>
        <taxon>Poaceae</taxon>
        <taxon>PACMAD clade</taxon>
        <taxon>Chloridoideae</taxon>
        <taxon>Cynodonteae</taxon>
        <taxon>Eleusininae</taxon>
        <taxon>Eleusine</taxon>
    </lineage>
</organism>
<protein>
    <submittedName>
        <fullName evidence="2">Uncharacterized protein</fullName>
    </submittedName>
</protein>
<keyword evidence="3" id="KW-1185">Reference proteome</keyword>
<name>A0AAV5FQR6_ELECO</name>
<gene>
    <name evidence="2" type="primary">gb26008</name>
    <name evidence="2" type="ORF">PR202_gb26008</name>
</gene>
<comment type="caution">
    <text evidence="2">The sequence shown here is derived from an EMBL/GenBank/DDBJ whole genome shotgun (WGS) entry which is preliminary data.</text>
</comment>
<reference evidence="2" key="1">
    <citation type="journal article" date="2018" name="DNA Res.">
        <title>Multiple hybrid de novo genome assembly of finger millet, an orphan allotetraploid crop.</title>
        <authorList>
            <person name="Hatakeyama M."/>
            <person name="Aluri S."/>
            <person name="Balachadran M.T."/>
            <person name="Sivarajan S.R."/>
            <person name="Patrignani A."/>
            <person name="Gruter S."/>
            <person name="Poveda L."/>
            <person name="Shimizu-Inatsugi R."/>
            <person name="Baeten J."/>
            <person name="Francoijs K.J."/>
            <person name="Nataraja K.N."/>
            <person name="Reddy Y.A.N."/>
            <person name="Phadnis S."/>
            <person name="Ravikumar R.L."/>
            <person name="Schlapbach R."/>
            <person name="Sreeman S.M."/>
            <person name="Shimizu K.K."/>
        </authorList>
    </citation>
    <scope>NUCLEOTIDE SEQUENCE</scope>
</reference>
<dbReference type="AlphaFoldDB" id="A0AAV5FQR6"/>